<feature type="chain" id="PRO_5026984609" evidence="1">
    <location>
        <begin position="22"/>
        <end position="187"/>
    </location>
</feature>
<dbReference type="RefSeq" id="WP_155467204.1">
    <property type="nucleotide sequence ID" value="NZ_WNKY01000048.1"/>
</dbReference>
<organism evidence="2 3">
    <name type="scientific">Duganella radicis</name>
    <dbReference type="NCBI Taxonomy" id="551988"/>
    <lineage>
        <taxon>Bacteria</taxon>
        <taxon>Pseudomonadati</taxon>
        <taxon>Pseudomonadota</taxon>
        <taxon>Betaproteobacteria</taxon>
        <taxon>Burkholderiales</taxon>
        <taxon>Oxalobacteraceae</taxon>
        <taxon>Telluria group</taxon>
        <taxon>Duganella</taxon>
    </lineage>
</organism>
<gene>
    <name evidence="2" type="ORF">GM676_26515</name>
</gene>
<comment type="caution">
    <text evidence="2">The sequence shown here is derived from an EMBL/GenBank/DDBJ whole genome shotgun (WGS) entry which is preliminary data.</text>
</comment>
<evidence type="ECO:0000313" key="2">
    <source>
        <dbReference type="EMBL" id="MTV41120.1"/>
    </source>
</evidence>
<accession>A0A6L6PPY7</accession>
<reference evidence="2 3" key="1">
    <citation type="submission" date="2019-11" db="EMBL/GenBank/DDBJ databases">
        <title>Type strains purchased from KCTC, JCM and DSMZ.</title>
        <authorList>
            <person name="Lu H."/>
        </authorList>
    </citation>
    <scope>NUCLEOTIDE SEQUENCE [LARGE SCALE GENOMIC DNA]</scope>
    <source>
        <strain evidence="2 3">KCTC 22382</strain>
    </source>
</reference>
<dbReference type="EMBL" id="WNKY01000048">
    <property type="protein sequence ID" value="MTV41120.1"/>
    <property type="molecule type" value="Genomic_DNA"/>
</dbReference>
<dbReference type="Proteomes" id="UP000475582">
    <property type="component" value="Unassembled WGS sequence"/>
</dbReference>
<evidence type="ECO:0000313" key="3">
    <source>
        <dbReference type="Proteomes" id="UP000475582"/>
    </source>
</evidence>
<keyword evidence="1" id="KW-0732">Signal</keyword>
<evidence type="ECO:0000256" key="1">
    <source>
        <dbReference type="SAM" id="SignalP"/>
    </source>
</evidence>
<protein>
    <submittedName>
        <fullName evidence="2">Transcriptional regulator</fullName>
    </submittedName>
</protein>
<proteinExistence type="predicted"/>
<keyword evidence="3" id="KW-1185">Reference proteome</keyword>
<feature type="signal peptide" evidence="1">
    <location>
        <begin position="1"/>
        <end position="21"/>
    </location>
</feature>
<dbReference type="OrthoDB" id="8365150at2"/>
<dbReference type="Gene3D" id="2.60.120.260">
    <property type="entry name" value="Galactose-binding domain-like"/>
    <property type="match status" value="1"/>
</dbReference>
<name>A0A6L6PPY7_9BURK</name>
<sequence>MKTKILSVVLLAAALCGSVHAARVEGWILSGARAGSYEIGEDAGESRSNKMSRFIRYTGGDASSFGTLMQQISAKNYQGKRVRFQAIVKTRDVSSWAGLWMSALRSRDERPDAFYNSQDKPIAGTTDWQLRSVTLDIPEDATVLNFGVINAGKGQVWIDELSLEVVGKDVPVDVMPGRSVPAEAPTL</sequence>
<dbReference type="AlphaFoldDB" id="A0A6L6PPY7"/>